<keyword evidence="3" id="KW-1185">Reference proteome</keyword>
<name>A0A1H2U406_9FLAO</name>
<dbReference type="OrthoDB" id="1163357at2"/>
<reference evidence="3" key="1">
    <citation type="submission" date="2016-10" db="EMBL/GenBank/DDBJ databases">
        <authorList>
            <person name="Varghese N."/>
            <person name="Submissions S."/>
        </authorList>
    </citation>
    <scope>NUCLEOTIDE SEQUENCE [LARGE SCALE GENOMIC DNA]</scope>
    <source>
        <strain evidence="3">DSM 25030</strain>
    </source>
</reference>
<feature type="signal peptide" evidence="1">
    <location>
        <begin position="1"/>
        <end position="20"/>
    </location>
</feature>
<dbReference type="EMBL" id="FNMY01000002">
    <property type="protein sequence ID" value="SDW50886.1"/>
    <property type="molecule type" value="Genomic_DNA"/>
</dbReference>
<sequence>MKTLTALLSLCMLTGIYSYGQSNSGTMNASINKTFSVEKNGTEFPYHVKVMEHRNYPIDLENKNKNMVNKDRENKAAQVVKLIAVDSNNDSNYEHYMVLKYYKTVTDSFKVVPTDKGFAVKVDDKTMEYFVDEGIYFINNKDQDFFMIEEFKEIG</sequence>
<accession>A0A1H2U406</accession>
<dbReference type="STRING" id="1073328.SAMN05216294_0857"/>
<proteinExistence type="predicted"/>
<feature type="chain" id="PRO_5011598430" description="Intein N-terminal splicing region" evidence="1">
    <location>
        <begin position="21"/>
        <end position="155"/>
    </location>
</feature>
<evidence type="ECO:0000256" key="1">
    <source>
        <dbReference type="SAM" id="SignalP"/>
    </source>
</evidence>
<dbReference type="Proteomes" id="UP000199592">
    <property type="component" value="Unassembled WGS sequence"/>
</dbReference>
<organism evidence="2 3">
    <name type="scientific">Flagellimonas zhangzhouensis</name>
    <dbReference type="NCBI Taxonomy" id="1073328"/>
    <lineage>
        <taxon>Bacteria</taxon>
        <taxon>Pseudomonadati</taxon>
        <taxon>Bacteroidota</taxon>
        <taxon>Flavobacteriia</taxon>
        <taxon>Flavobacteriales</taxon>
        <taxon>Flavobacteriaceae</taxon>
        <taxon>Flagellimonas</taxon>
    </lineage>
</organism>
<evidence type="ECO:0000313" key="2">
    <source>
        <dbReference type="EMBL" id="SDW50886.1"/>
    </source>
</evidence>
<evidence type="ECO:0000313" key="3">
    <source>
        <dbReference type="Proteomes" id="UP000199592"/>
    </source>
</evidence>
<gene>
    <name evidence="2" type="ORF">SAMN04487892_1437</name>
</gene>
<protein>
    <recommendedName>
        <fullName evidence="4">Intein N-terminal splicing region</fullName>
    </recommendedName>
</protein>
<evidence type="ECO:0008006" key="4">
    <source>
        <dbReference type="Google" id="ProtNLM"/>
    </source>
</evidence>
<keyword evidence="1" id="KW-0732">Signal</keyword>
<dbReference type="RefSeq" id="WP_139150360.1">
    <property type="nucleotide sequence ID" value="NZ_FNKI01000001.1"/>
</dbReference>
<dbReference type="AlphaFoldDB" id="A0A1H2U406"/>